<organism evidence="1">
    <name type="scientific">uncultured Rubrobacteraceae bacterium</name>
    <dbReference type="NCBI Taxonomy" id="349277"/>
    <lineage>
        <taxon>Bacteria</taxon>
        <taxon>Bacillati</taxon>
        <taxon>Actinomycetota</taxon>
        <taxon>Rubrobacteria</taxon>
        <taxon>Rubrobacterales</taxon>
        <taxon>Rubrobacteraceae</taxon>
        <taxon>environmental samples</taxon>
    </lineage>
</organism>
<dbReference type="EMBL" id="CADCVF010000024">
    <property type="protein sequence ID" value="CAA9452134.1"/>
    <property type="molecule type" value="Genomic_DNA"/>
</dbReference>
<name>A0A6J4R0N8_9ACTN</name>
<proteinExistence type="predicted"/>
<sequence>MAFACQLVSFLFLLDSWQRFQRRFDLLALLYSDSQRYPDAANYAFGYERQQAEVLTSEGEA</sequence>
<dbReference type="AlphaFoldDB" id="A0A6J4R0N8"/>
<gene>
    <name evidence="1" type="ORF">AVDCRST_MAG58-2162</name>
</gene>
<reference evidence="1" key="1">
    <citation type="submission" date="2020-02" db="EMBL/GenBank/DDBJ databases">
        <authorList>
            <person name="Meier V. D."/>
        </authorList>
    </citation>
    <scope>NUCLEOTIDE SEQUENCE</scope>
    <source>
        <strain evidence="1">AVDCRST_MAG58</strain>
    </source>
</reference>
<protein>
    <submittedName>
        <fullName evidence="1">Uncharacterized protein</fullName>
    </submittedName>
</protein>
<evidence type="ECO:0000313" key="1">
    <source>
        <dbReference type="EMBL" id="CAA9452134.1"/>
    </source>
</evidence>
<accession>A0A6J4R0N8</accession>